<feature type="compositionally biased region" description="Low complexity" evidence="1">
    <location>
        <begin position="27"/>
        <end position="36"/>
    </location>
</feature>
<feature type="compositionally biased region" description="Basic residues" evidence="1">
    <location>
        <begin position="37"/>
        <end position="47"/>
    </location>
</feature>
<evidence type="ECO:0000313" key="4">
    <source>
        <dbReference type="Proteomes" id="UP001388259"/>
    </source>
</evidence>
<gene>
    <name evidence="3" type="ORF">VZD24_01135</name>
    <name evidence="2" type="ORF">VZD85_02225</name>
</gene>
<dbReference type="EMBL" id="JAZBJM010000001">
    <property type="protein sequence ID" value="MEM0517153.1"/>
    <property type="molecule type" value="Genomic_DNA"/>
</dbReference>
<protein>
    <submittedName>
        <fullName evidence="2">Uncharacterized protein</fullName>
    </submittedName>
</protein>
<dbReference type="AlphaFoldDB" id="A0AB35YTI4"/>
<evidence type="ECO:0000313" key="5">
    <source>
        <dbReference type="Proteomes" id="UP001390963"/>
    </source>
</evidence>
<proteinExistence type="predicted"/>
<keyword evidence="5" id="KW-1185">Reference proteome</keyword>
<dbReference type="EMBL" id="JBANCF010000001">
    <property type="protein sequence ID" value="MEM0572106.1"/>
    <property type="molecule type" value="Genomic_DNA"/>
</dbReference>
<organism evidence="2 4">
    <name type="scientific">Aequorivita flava</name>
    <dbReference type="NCBI Taxonomy" id="3114371"/>
    <lineage>
        <taxon>Bacteria</taxon>
        <taxon>Pseudomonadati</taxon>
        <taxon>Bacteroidota</taxon>
        <taxon>Flavobacteriia</taxon>
        <taxon>Flavobacteriales</taxon>
        <taxon>Flavobacteriaceae</taxon>
        <taxon>Aequorivita</taxon>
    </lineage>
</organism>
<reference evidence="2 5" key="1">
    <citation type="submission" date="2024-01" db="EMBL/GenBank/DDBJ databases">
        <title>Aequorivita flavus sp. nov., isolated from deep-sea sediment.</title>
        <authorList>
            <person name="Chen X."/>
        </authorList>
    </citation>
    <scope>NUCLEOTIDE SEQUENCE</scope>
    <source>
        <strain evidence="2">MCCC 1A16923</strain>
        <strain evidence="3 5">MCCC 1A16935</strain>
    </source>
</reference>
<dbReference type="Proteomes" id="UP001390963">
    <property type="component" value="Unassembled WGS sequence"/>
</dbReference>
<dbReference type="Proteomes" id="UP001388259">
    <property type="component" value="Unassembled WGS sequence"/>
</dbReference>
<feature type="region of interest" description="Disordered" evidence="1">
    <location>
        <begin position="26"/>
        <end position="63"/>
    </location>
</feature>
<comment type="caution">
    <text evidence="2">The sequence shown here is derived from an EMBL/GenBank/DDBJ whole genome shotgun (WGS) entry which is preliminary data.</text>
</comment>
<dbReference type="RefSeq" id="WP_342686575.1">
    <property type="nucleotide sequence ID" value="NZ_JAZBJM010000001.1"/>
</dbReference>
<evidence type="ECO:0000256" key="1">
    <source>
        <dbReference type="SAM" id="MobiDB-lite"/>
    </source>
</evidence>
<sequence>MTHDRFATRPTTKRIITITRVSNRCASNSRNFNGRGTNRRGSNRRGSKVQFPKNLTKVISGTV</sequence>
<accession>A0AB35YTI4</accession>
<evidence type="ECO:0000313" key="2">
    <source>
        <dbReference type="EMBL" id="MEM0517153.1"/>
    </source>
</evidence>
<evidence type="ECO:0000313" key="3">
    <source>
        <dbReference type="EMBL" id="MEM0572106.1"/>
    </source>
</evidence>
<name>A0AB35YTI4_9FLAO</name>